<feature type="domain" description="ABC transmembrane type-1" evidence="9">
    <location>
        <begin position="70"/>
        <end position="278"/>
    </location>
</feature>
<evidence type="ECO:0000256" key="2">
    <source>
        <dbReference type="ARBA" id="ARBA00022448"/>
    </source>
</evidence>
<feature type="transmembrane region" description="Helical" evidence="7">
    <location>
        <begin position="202"/>
        <end position="224"/>
    </location>
</feature>
<dbReference type="EMBL" id="JAHLPM010000007">
    <property type="protein sequence ID" value="MBU5438190.1"/>
    <property type="molecule type" value="Genomic_DNA"/>
</dbReference>
<keyword evidence="11" id="KW-1185">Reference proteome</keyword>
<dbReference type="CDD" id="cd06261">
    <property type="entry name" value="TM_PBP2"/>
    <property type="match status" value="1"/>
</dbReference>
<dbReference type="RefSeq" id="WP_216519094.1">
    <property type="nucleotide sequence ID" value="NZ_JAHLPM010000007.1"/>
</dbReference>
<feature type="transmembrane region" description="Helical" evidence="7">
    <location>
        <begin position="259"/>
        <end position="279"/>
    </location>
</feature>
<evidence type="ECO:0000256" key="5">
    <source>
        <dbReference type="ARBA" id="ARBA00022989"/>
    </source>
</evidence>
<keyword evidence="3 8" id="KW-1003">Cell membrane</keyword>
<evidence type="ECO:0000256" key="8">
    <source>
        <dbReference type="RuleBase" id="RU363054"/>
    </source>
</evidence>
<dbReference type="PANTHER" id="PTHR30425:SF1">
    <property type="entry name" value="PHOSPHATE TRANSPORT SYSTEM PERMEASE PROTEIN PSTC"/>
    <property type="match status" value="1"/>
</dbReference>
<evidence type="ECO:0000256" key="4">
    <source>
        <dbReference type="ARBA" id="ARBA00022692"/>
    </source>
</evidence>
<evidence type="ECO:0000256" key="3">
    <source>
        <dbReference type="ARBA" id="ARBA00022475"/>
    </source>
</evidence>
<evidence type="ECO:0000256" key="6">
    <source>
        <dbReference type="ARBA" id="ARBA00023136"/>
    </source>
</evidence>
<protein>
    <recommendedName>
        <fullName evidence="8">Phosphate transport system permease protein</fullName>
    </recommendedName>
</protein>
<gene>
    <name evidence="10" type="primary">pstC</name>
    <name evidence="10" type="ORF">KQI42_09230</name>
</gene>
<comment type="subcellular location">
    <subcellularLocation>
        <location evidence="1 7">Cell membrane</location>
        <topology evidence="1 7">Multi-pass membrane protein</topology>
    </subcellularLocation>
</comment>
<evidence type="ECO:0000259" key="9">
    <source>
        <dbReference type="PROSITE" id="PS50928"/>
    </source>
</evidence>
<organism evidence="10 11">
    <name type="scientific">Tissierella simiarum</name>
    <dbReference type="NCBI Taxonomy" id="2841534"/>
    <lineage>
        <taxon>Bacteria</taxon>
        <taxon>Bacillati</taxon>
        <taxon>Bacillota</taxon>
        <taxon>Tissierellia</taxon>
        <taxon>Tissierellales</taxon>
        <taxon>Tissierellaceae</taxon>
        <taxon>Tissierella</taxon>
    </lineage>
</organism>
<dbReference type="PANTHER" id="PTHR30425">
    <property type="entry name" value="PHOSPHATE TRANSPORT SYSTEM PERMEASE PROTEIN PST"/>
    <property type="match status" value="1"/>
</dbReference>
<dbReference type="InterPro" id="IPR051124">
    <property type="entry name" value="Phosphate_Transport_Permease"/>
</dbReference>
<feature type="transmembrane region" description="Helical" evidence="7">
    <location>
        <begin position="144"/>
        <end position="163"/>
    </location>
</feature>
<feature type="transmembrane region" description="Helical" evidence="7">
    <location>
        <begin position="110"/>
        <end position="138"/>
    </location>
</feature>
<dbReference type="NCBIfam" id="TIGR02138">
    <property type="entry name" value="phosphate_pstC"/>
    <property type="match status" value="1"/>
</dbReference>
<proteinExistence type="inferred from homology"/>
<dbReference type="InterPro" id="IPR011864">
    <property type="entry name" value="Phosphate_PstC"/>
</dbReference>
<keyword evidence="4 7" id="KW-0812">Transmembrane</keyword>
<dbReference type="Proteomes" id="UP000749471">
    <property type="component" value="Unassembled WGS sequence"/>
</dbReference>
<dbReference type="InterPro" id="IPR000515">
    <property type="entry name" value="MetI-like"/>
</dbReference>
<evidence type="ECO:0000256" key="7">
    <source>
        <dbReference type="RuleBase" id="RU363032"/>
    </source>
</evidence>
<feature type="transmembrane region" description="Helical" evidence="7">
    <location>
        <begin position="74"/>
        <end position="98"/>
    </location>
</feature>
<accession>A0ABS6E6Y4</accession>
<dbReference type="PROSITE" id="PS50928">
    <property type="entry name" value="ABC_TM1"/>
    <property type="match status" value="1"/>
</dbReference>
<keyword evidence="8" id="KW-0592">Phosphate transport</keyword>
<keyword evidence="2 7" id="KW-0813">Transport</keyword>
<comment type="function">
    <text evidence="8">Part of the binding-protein-dependent transport system for phosphate; probably responsible for the translocation of the substrate across the membrane.</text>
</comment>
<name>A0ABS6E6Y4_9FIRM</name>
<evidence type="ECO:0000313" key="11">
    <source>
        <dbReference type="Proteomes" id="UP000749471"/>
    </source>
</evidence>
<dbReference type="Pfam" id="PF00528">
    <property type="entry name" value="BPD_transp_1"/>
    <property type="match status" value="1"/>
</dbReference>
<keyword evidence="6 7" id="KW-0472">Membrane</keyword>
<comment type="caution">
    <text evidence="10">The sequence shown here is derived from an EMBL/GenBank/DDBJ whole genome shotgun (WGS) entry which is preliminary data.</text>
</comment>
<feature type="transmembrane region" description="Helical" evidence="7">
    <location>
        <begin position="16"/>
        <end position="36"/>
    </location>
</feature>
<evidence type="ECO:0000256" key="1">
    <source>
        <dbReference type="ARBA" id="ARBA00004651"/>
    </source>
</evidence>
<reference evidence="10 11" key="1">
    <citation type="submission" date="2021-06" db="EMBL/GenBank/DDBJ databases">
        <authorList>
            <person name="Sun Q."/>
            <person name="Li D."/>
        </authorList>
    </citation>
    <scope>NUCLEOTIDE SEQUENCE [LARGE SCALE GENOMIC DNA]</scope>
    <source>
        <strain evidence="10 11">MSJ-40</strain>
    </source>
</reference>
<keyword evidence="5 7" id="KW-1133">Transmembrane helix</keyword>
<sequence>MKLNRKKIYEKINERLLLICGLISIIAVLSITIFIFSKGIPAIKEIGLKEFIFGEEWQPTGGRFGLYPMIVGSLYVTLGAVMIGVPIGILTAVFISELAPKRVASFYRRLVELLAGIPSVVYGFFGLATIVPAIDLIFGGGGNSLLAASIILGIMILPTVISISETSIKSVPMELREGSLALGASDIYTIFKVLIPAARSGILASIVLAIGRAIGETMAVILVAGNTPLIPKALAERIRTLTANIALEMGYAYGLHQNALFATGVILFVFIIVLNILLMKFNKKVGENK</sequence>
<comment type="similarity">
    <text evidence="8">Belongs to the binding-protein-dependent transport system permease family. CysTW subfamily.</text>
</comment>
<evidence type="ECO:0000313" key="10">
    <source>
        <dbReference type="EMBL" id="MBU5438190.1"/>
    </source>
</evidence>